<feature type="transmembrane region" description="Helical" evidence="4">
    <location>
        <begin position="134"/>
        <end position="157"/>
    </location>
</feature>
<dbReference type="PANTHER" id="PTHR43280">
    <property type="entry name" value="ARAC-FAMILY TRANSCRIPTIONAL REGULATOR"/>
    <property type="match status" value="1"/>
</dbReference>
<dbReference type="PRINTS" id="PR00032">
    <property type="entry name" value="HTHARAC"/>
</dbReference>
<organism evidence="6 7">
    <name type="scientific">Phnomibacter ginsenosidimutans</name>
    <dbReference type="NCBI Taxonomy" id="2676868"/>
    <lineage>
        <taxon>Bacteria</taxon>
        <taxon>Pseudomonadati</taxon>
        <taxon>Bacteroidota</taxon>
        <taxon>Chitinophagia</taxon>
        <taxon>Chitinophagales</taxon>
        <taxon>Chitinophagaceae</taxon>
        <taxon>Phnomibacter</taxon>
    </lineage>
</organism>
<sequence length="405" mass="45949">MQTMLYYFGAGITLFLLLILVSKKGKTIADKILAVWLLVIALHTSLFIINLQPATIDNIHWILAVGTPFPLLHGPFLWLYTAASTNMLPVKRKFWVIHFLPAIITVIYLLPLYLLDAQQKMDIFISKGQEYQTANTILIVLIQLSGLIYISWSFFLLQKHKKNIGEQFSYEEKINLNWLRYLIYGLLVIWVIIILLKKNSLIFGAGVVFVTLLGFLGIRQVGIFGNSRPFVPEGLKPAVDPATEAPKPLMQHNTAFENANEPKEIKAAQLSTESNHSKKKYANSGLSAAVAIEVHVKLTMAMQQHKWYTEHELSLAMLAEKLNIHPNYLSQVINEKEMKSFFDYINSLRVEEFKRLVSLPESNQYTMLSIAYDCGFNSKSSFNKNFKKVTGVSPSEYIAGLSTIK</sequence>
<feature type="domain" description="HTH araC/xylS-type" evidence="5">
    <location>
        <begin position="296"/>
        <end position="400"/>
    </location>
</feature>
<protein>
    <submittedName>
        <fullName evidence="6">Helix-turn-helix domain-containing protein</fullName>
    </submittedName>
</protein>
<feature type="transmembrane region" description="Helical" evidence="4">
    <location>
        <begin position="6"/>
        <end position="21"/>
    </location>
</feature>
<evidence type="ECO:0000256" key="2">
    <source>
        <dbReference type="ARBA" id="ARBA00023125"/>
    </source>
</evidence>
<evidence type="ECO:0000313" key="6">
    <source>
        <dbReference type="EMBL" id="QGW27509.1"/>
    </source>
</evidence>
<feature type="transmembrane region" description="Helical" evidence="4">
    <location>
        <begin position="201"/>
        <end position="218"/>
    </location>
</feature>
<feature type="transmembrane region" description="Helical" evidence="4">
    <location>
        <begin position="59"/>
        <end position="82"/>
    </location>
</feature>
<dbReference type="Pfam" id="PF12833">
    <property type="entry name" value="HTH_18"/>
    <property type="match status" value="1"/>
</dbReference>
<dbReference type="SUPFAM" id="SSF46689">
    <property type="entry name" value="Homeodomain-like"/>
    <property type="match status" value="1"/>
</dbReference>
<accession>A0A6I6GR35</accession>
<dbReference type="KEGG" id="fls:GLV81_04820"/>
<dbReference type="InterPro" id="IPR009057">
    <property type="entry name" value="Homeodomain-like_sf"/>
</dbReference>
<evidence type="ECO:0000313" key="7">
    <source>
        <dbReference type="Proteomes" id="UP000426027"/>
    </source>
</evidence>
<feature type="transmembrane region" description="Helical" evidence="4">
    <location>
        <begin position="94"/>
        <end position="114"/>
    </location>
</feature>
<evidence type="ECO:0000256" key="4">
    <source>
        <dbReference type="SAM" id="Phobius"/>
    </source>
</evidence>
<name>A0A6I6GR35_9BACT</name>
<dbReference type="InterPro" id="IPR018060">
    <property type="entry name" value="HTH_AraC"/>
</dbReference>
<feature type="transmembrane region" description="Helical" evidence="4">
    <location>
        <begin position="33"/>
        <end position="53"/>
    </location>
</feature>
<evidence type="ECO:0000256" key="3">
    <source>
        <dbReference type="ARBA" id="ARBA00023163"/>
    </source>
</evidence>
<dbReference type="GO" id="GO:0043565">
    <property type="term" value="F:sequence-specific DNA binding"/>
    <property type="evidence" value="ECO:0007669"/>
    <property type="project" value="InterPro"/>
</dbReference>
<dbReference type="Proteomes" id="UP000426027">
    <property type="component" value="Chromosome"/>
</dbReference>
<feature type="transmembrane region" description="Helical" evidence="4">
    <location>
        <begin position="178"/>
        <end position="195"/>
    </location>
</feature>
<dbReference type="PROSITE" id="PS01124">
    <property type="entry name" value="HTH_ARAC_FAMILY_2"/>
    <property type="match status" value="1"/>
</dbReference>
<dbReference type="PANTHER" id="PTHR43280:SF29">
    <property type="entry name" value="ARAC-FAMILY TRANSCRIPTIONAL REGULATOR"/>
    <property type="match status" value="1"/>
</dbReference>
<dbReference type="Gene3D" id="1.10.10.60">
    <property type="entry name" value="Homeodomain-like"/>
    <property type="match status" value="2"/>
</dbReference>
<dbReference type="InterPro" id="IPR020449">
    <property type="entry name" value="Tscrpt_reg_AraC-type_HTH"/>
</dbReference>
<evidence type="ECO:0000259" key="5">
    <source>
        <dbReference type="PROSITE" id="PS01124"/>
    </source>
</evidence>
<dbReference type="SMART" id="SM00342">
    <property type="entry name" value="HTH_ARAC"/>
    <property type="match status" value="1"/>
</dbReference>
<keyword evidence="4" id="KW-0812">Transmembrane</keyword>
<keyword evidence="7" id="KW-1185">Reference proteome</keyword>
<proteinExistence type="predicted"/>
<evidence type="ECO:0000256" key="1">
    <source>
        <dbReference type="ARBA" id="ARBA00023015"/>
    </source>
</evidence>
<keyword evidence="3" id="KW-0804">Transcription</keyword>
<dbReference type="AlphaFoldDB" id="A0A6I6GR35"/>
<dbReference type="GO" id="GO:0003700">
    <property type="term" value="F:DNA-binding transcription factor activity"/>
    <property type="evidence" value="ECO:0007669"/>
    <property type="project" value="InterPro"/>
</dbReference>
<dbReference type="EMBL" id="CP046566">
    <property type="protein sequence ID" value="QGW27509.1"/>
    <property type="molecule type" value="Genomic_DNA"/>
</dbReference>
<keyword evidence="1" id="KW-0805">Transcription regulation</keyword>
<reference evidence="6 7" key="1">
    <citation type="submission" date="2019-11" db="EMBL/GenBank/DDBJ databases">
        <authorList>
            <person name="Im W.T."/>
        </authorList>
    </citation>
    <scope>NUCLEOTIDE SEQUENCE [LARGE SCALE GENOMIC DNA]</scope>
    <source>
        <strain evidence="6 7">SB-02</strain>
    </source>
</reference>
<keyword evidence="2" id="KW-0238">DNA-binding</keyword>
<gene>
    <name evidence="6" type="ORF">GLV81_04820</name>
</gene>
<keyword evidence="4" id="KW-0472">Membrane</keyword>
<keyword evidence="4" id="KW-1133">Transmembrane helix</keyword>